<dbReference type="AlphaFoldDB" id="A0A5J4UDK8"/>
<dbReference type="EMBL" id="SNRW01017786">
    <property type="protein sequence ID" value="KAA6367972.1"/>
    <property type="molecule type" value="Genomic_DNA"/>
</dbReference>
<name>A0A5J4UDK8_9EUKA</name>
<evidence type="ECO:0000313" key="2">
    <source>
        <dbReference type="Proteomes" id="UP000324800"/>
    </source>
</evidence>
<evidence type="ECO:0000313" key="1">
    <source>
        <dbReference type="EMBL" id="KAA6367972.1"/>
    </source>
</evidence>
<proteinExistence type="predicted"/>
<organism evidence="1 2">
    <name type="scientific">Streblomastix strix</name>
    <dbReference type="NCBI Taxonomy" id="222440"/>
    <lineage>
        <taxon>Eukaryota</taxon>
        <taxon>Metamonada</taxon>
        <taxon>Preaxostyla</taxon>
        <taxon>Oxymonadida</taxon>
        <taxon>Streblomastigidae</taxon>
        <taxon>Streblomastix</taxon>
    </lineage>
</organism>
<accession>A0A5J4UDK8</accession>
<reference evidence="1 2" key="1">
    <citation type="submission" date="2019-03" db="EMBL/GenBank/DDBJ databases">
        <title>Single cell metagenomics reveals metabolic interactions within the superorganism composed of flagellate Streblomastix strix and complex community of Bacteroidetes bacteria on its surface.</title>
        <authorList>
            <person name="Treitli S.C."/>
            <person name="Kolisko M."/>
            <person name="Husnik F."/>
            <person name="Keeling P."/>
            <person name="Hampl V."/>
        </authorList>
    </citation>
    <scope>NUCLEOTIDE SEQUENCE [LARGE SCALE GENOMIC DNA]</scope>
    <source>
        <strain evidence="1">ST1C</strain>
    </source>
</reference>
<dbReference type="Proteomes" id="UP000324800">
    <property type="component" value="Unassembled WGS sequence"/>
</dbReference>
<comment type="caution">
    <text evidence="1">The sequence shown here is derived from an EMBL/GenBank/DDBJ whole genome shotgun (WGS) entry which is preliminary data.</text>
</comment>
<sequence length="93" mass="10416">HFSHDTEYEEPRTFTCECGSGSGQKCKIPYSDAPSQPVIKPITINNPYLEPSRLPQPNLLLLYNIPRCLPNDGDTLTIIAAYPSVTSLDEQYM</sequence>
<protein>
    <submittedName>
        <fullName evidence="1">Uncharacterized protein</fullName>
    </submittedName>
</protein>
<feature type="non-terminal residue" evidence="1">
    <location>
        <position position="1"/>
    </location>
</feature>
<gene>
    <name evidence="1" type="ORF">EZS28_036500</name>
</gene>